<evidence type="ECO:0000256" key="3">
    <source>
        <dbReference type="SAM" id="MobiDB-lite"/>
    </source>
</evidence>
<dbReference type="PANTHER" id="PTHR13170">
    <property type="entry name" value="O-GLCNACASE"/>
    <property type="match status" value="1"/>
</dbReference>
<feature type="domain" description="GH84" evidence="4">
    <location>
        <begin position="60"/>
        <end position="124"/>
    </location>
</feature>
<evidence type="ECO:0000313" key="6">
    <source>
        <dbReference type="Proteomes" id="UP000585614"/>
    </source>
</evidence>
<organism evidence="5 6">
    <name type="scientific">Rhinolophus ferrumequinum</name>
    <name type="common">Greater horseshoe bat</name>
    <dbReference type="NCBI Taxonomy" id="59479"/>
    <lineage>
        <taxon>Eukaryota</taxon>
        <taxon>Metazoa</taxon>
        <taxon>Chordata</taxon>
        <taxon>Craniata</taxon>
        <taxon>Vertebrata</taxon>
        <taxon>Euteleostomi</taxon>
        <taxon>Mammalia</taxon>
        <taxon>Eutheria</taxon>
        <taxon>Laurasiatheria</taxon>
        <taxon>Chiroptera</taxon>
        <taxon>Yinpterochiroptera</taxon>
        <taxon>Rhinolophoidea</taxon>
        <taxon>Rhinolophidae</taxon>
        <taxon>Rhinolophinae</taxon>
        <taxon>Rhinolophus</taxon>
    </lineage>
</organism>
<dbReference type="InterPro" id="IPR011496">
    <property type="entry name" value="O-GlcNAcase_cat"/>
</dbReference>
<gene>
    <name evidence="5" type="ORF">mRhiFer1_012254</name>
</gene>
<dbReference type="EMBL" id="JACAGC010000015">
    <property type="protein sequence ID" value="KAF6317618.1"/>
    <property type="molecule type" value="Genomic_DNA"/>
</dbReference>
<keyword evidence="2" id="KW-0326">Glycosidase</keyword>
<dbReference type="PANTHER" id="PTHR13170:SF16">
    <property type="entry name" value="PROTEIN O-GLCNACASE"/>
    <property type="match status" value="1"/>
</dbReference>
<dbReference type="InterPro" id="IPR017853">
    <property type="entry name" value="GH"/>
</dbReference>
<evidence type="ECO:0000256" key="2">
    <source>
        <dbReference type="ARBA" id="ARBA00023295"/>
    </source>
</evidence>
<dbReference type="GO" id="GO:0016231">
    <property type="term" value="F:beta-N-acetylglucosaminidase activity"/>
    <property type="evidence" value="ECO:0007669"/>
    <property type="project" value="TreeGrafter"/>
</dbReference>
<feature type="region of interest" description="Disordered" evidence="3">
    <location>
        <begin position="1"/>
        <end position="49"/>
    </location>
</feature>
<keyword evidence="1" id="KW-0378">Hydrolase</keyword>
<evidence type="ECO:0000259" key="4">
    <source>
        <dbReference type="PROSITE" id="PS52009"/>
    </source>
</evidence>
<dbReference type="AlphaFoldDB" id="A0A7J7UXP9"/>
<dbReference type="InterPro" id="IPR051822">
    <property type="entry name" value="Glycosyl_Hydrolase_84"/>
</dbReference>
<proteinExistence type="predicted"/>
<dbReference type="Proteomes" id="UP000585614">
    <property type="component" value="Unassembled WGS sequence"/>
</dbReference>
<evidence type="ECO:0000313" key="5">
    <source>
        <dbReference type="EMBL" id="KAF6317618.1"/>
    </source>
</evidence>
<comment type="caution">
    <text evidence="5">The sequence shown here is derived from an EMBL/GenBank/DDBJ whole genome shotgun (WGS) entry which is preliminary data.</text>
</comment>
<protein>
    <submittedName>
        <fullName evidence="5">O-GlcNAcase</fullName>
    </submittedName>
</protein>
<dbReference type="Pfam" id="PF07555">
    <property type="entry name" value="NAGidase"/>
    <property type="match status" value="1"/>
</dbReference>
<evidence type="ECO:0000256" key="1">
    <source>
        <dbReference type="ARBA" id="ARBA00022801"/>
    </source>
</evidence>
<dbReference type="PROSITE" id="PS52009">
    <property type="entry name" value="GH84"/>
    <property type="match status" value="1"/>
</dbReference>
<sequence length="124" mass="13799">MVQKESQAALEERESELNANPAVSAGASLEPPAAPAPGEDNPTGTGGAAVAGAAGGARRFLCGVVEGFYGRPWIMEQRKELFRRLQKWELNTYLYAPKDDYKHRMFWREMYSVEEAGNLFLFNL</sequence>
<name>A0A7J7UXP9_RHIFE</name>
<dbReference type="SUPFAM" id="SSF51445">
    <property type="entry name" value="(Trans)glycosidases"/>
    <property type="match status" value="1"/>
</dbReference>
<dbReference type="GO" id="GO:0009100">
    <property type="term" value="P:glycoprotein metabolic process"/>
    <property type="evidence" value="ECO:0007669"/>
    <property type="project" value="TreeGrafter"/>
</dbReference>
<accession>A0A7J7UXP9</accession>
<reference evidence="5 6" key="1">
    <citation type="journal article" date="2020" name="Nature">
        <title>Six reference-quality genomes reveal evolution of bat adaptations.</title>
        <authorList>
            <person name="Jebb D."/>
            <person name="Huang Z."/>
            <person name="Pippel M."/>
            <person name="Hughes G.M."/>
            <person name="Lavrichenko K."/>
            <person name="Devanna P."/>
            <person name="Winkler S."/>
            <person name="Jermiin L.S."/>
            <person name="Skirmuntt E.C."/>
            <person name="Katzourakis A."/>
            <person name="Burkitt-Gray L."/>
            <person name="Ray D.A."/>
            <person name="Sullivan K.A.M."/>
            <person name="Roscito J.G."/>
            <person name="Kirilenko B.M."/>
            <person name="Davalos L.M."/>
            <person name="Corthals A.P."/>
            <person name="Power M.L."/>
            <person name="Jones G."/>
            <person name="Ransome R.D."/>
            <person name="Dechmann D.K.N."/>
            <person name="Locatelli A.G."/>
            <person name="Puechmaille S.J."/>
            <person name="Fedrigo O."/>
            <person name="Jarvis E.D."/>
            <person name="Hiller M."/>
            <person name="Vernes S.C."/>
            <person name="Myers E.W."/>
            <person name="Teeling E.C."/>
        </authorList>
    </citation>
    <scope>NUCLEOTIDE SEQUENCE [LARGE SCALE GENOMIC DNA]</scope>
    <source>
        <strain evidence="5">MRhiFer1</strain>
        <tissue evidence="5">Lung</tissue>
    </source>
</reference>
<dbReference type="Gene3D" id="3.20.20.80">
    <property type="entry name" value="Glycosidases"/>
    <property type="match status" value="1"/>
</dbReference>